<dbReference type="EMBL" id="JADBEM010000001">
    <property type="protein sequence ID" value="MBE1608057.1"/>
    <property type="molecule type" value="Genomic_DNA"/>
</dbReference>
<evidence type="ECO:0000313" key="9">
    <source>
        <dbReference type="Proteomes" id="UP000638648"/>
    </source>
</evidence>
<protein>
    <submittedName>
        <fullName evidence="8">Aquaporin Z/aquaporin NIP</fullName>
    </submittedName>
</protein>
<evidence type="ECO:0000313" key="8">
    <source>
        <dbReference type="EMBL" id="MBE1608057.1"/>
    </source>
</evidence>
<dbReference type="Gene3D" id="1.20.1080.10">
    <property type="entry name" value="Glycerol uptake facilitator protein"/>
    <property type="match status" value="1"/>
</dbReference>
<evidence type="ECO:0000256" key="2">
    <source>
        <dbReference type="ARBA" id="ARBA00022448"/>
    </source>
</evidence>
<proteinExistence type="inferred from homology"/>
<keyword evidence="5 7" id="KW-0472">Membrane</keyword>
<evidence type="ECO:0000256" key="7">
    <source>
        <dbReference type="SAM" id="Phobius"/>
    </source>
</evidence>
<keyword evidence="2 6" id="KW-0813">Transport</keyword>
<feature type="transmembrane region" description="Helical" evidence="7">
    <location>
        <begin position="138"/>
        <end position="158"/>
    </location>
</feature>
<dbReference type="InterPro" id="IPR034294">
    <property type="entry name" value="Aquaporin_transptr"/>
</dbReference>
<sequence length="255" mass="25858">MTGLYGHRIGANMAAAAAAEAIGTFVLVLAIIATAIPAALGRPLAGGPYNSLAVVLANGLALLVLVAAFGHVSGAHFNPAVTLGLAVTRKFPWSYVPAYLVAQLGGALIAALIAWVLYGTAGRSVAGLGATQPSPGVGAGRVFLAEAVVTFVLVLVIMSVATDRRARTGVAATAVGLALAAAVFIAGPLTGAGVNPARALGPMIVAGRFVDVWAYIVAPIVGGIVAAFTYDRLLRKAAMPEHHHETMPEQREPSR</sequence>
<dbReference type="PANTHER" id="PTHR45724">
    <property type="entry name" value="AQUAPORIN NIP2-1"/>
    <property type="match status" value="1"/>
</dbReference>
<dbReference type="GO" id="GO:0015267">
    <property type="term" value="F:channel activity"/>
    <property type="evidence" value="ECO:0007669"/>
    <property type="project" value="InterPro"/>
</dbReference>
<accession>A0A927R9P2</accession>
<dbReference type="PANTHER" id="PTHR45724:SF13">
    <property type="entry name" value="AQUAPORIN NIP1-1-RELATED"/>
    <property type="match status" value="1"/>
</dbReference>
<dbReference type="InterPro" id="IPR023271">
    <property type="entry name" value="Aquaporin-like"/>
</dbReference>
<evidence type="ECO:0000256" key="6">
    <source>
        <dbReference type="RuleBase" id="RU000477"/>
    </source>
</evidence>
<dbReference type="GO" id="GO:0016020">
    <property type="term" value="C:membrane"/>
    <property type="evidence" value="ECO:0007669"/>
    <property type="project" value="UniProtKB-SubCell"/>
</dbReference>
<comment type="subcellular location">
    <subcellularLocation>
        <location evidence="1">Membrane</location>
        <topology evidence="1">Multi-pass membrane protein</topology>
    </subcellularLocation>
</comment>
<keyword evidence="9" id="KW-1185">Reference proteome</keyword>
<keyword evidence="3 6" id="KW-0812">Transmembrane</keyword>
<feature type="transmembrane region" description="Helical" evidence="7">
    <location>
        <begin position="21"/>
        <end position="40"/>
    </location>
</feature>
<comment type="similarity">
    <text evidence="6">Belongs to the MIP/aquaporin (TC 1.A.8) family.</text>
</comment>
<feature type="transmembrane region" description="Helical" evidence="7">
    <location>
        <begin position="52"/>
        <end position="72"/>
    </location>
</feature>
<dbReference type="InterPro" id="IPR000425">
    <property type="entry name" value="MIP"/>
</dbReference>
<evidence type="ECO:0000256" key="3">
    <source>
        <dbReference type="ARBA" id="ARBA00022692"/>
    </source>
</evidence>
<keyword evidence="4 7" id="KW-1133">Transmembrane helix</keyword>
<dbReference type="InterPro" id="IPR022357">
    <property type="entry name" value="MIP_CS"/>
</dbReference>
<name>A0A927R9P2_9ACTN</name>
<evidence type="ECO:0000256" key="1">
    <source>
        <dbReference type="ARBA" id="ARBA00004141"/>
    </source>
</evidence>
<feature type="transmembrane region" description="Helical" evidence="7">
    <location>
        <begin position="93"/>
        <end position="118"/>
    </location>
</feature>
<feature type="transmembrane region" description="Helical" evidence="7">
    <location>
        <begin position="212"/>
        <end position="230"/>
    </location>
</feature>
<dbReference type="Pfam" id="PF00230">
    <property type="entry name" value="MIP"/>
    <property type="match status" value="1"/>
</dbReference>
<dbReference type="PRINTS" id="PR00783">
    <property type="entry name" value="MINTRINSICP"/>
</dbReference>
<feature type="transmembrane region" description="Helical" evidence="7">
    <location>
        <begin position="170"/>
        <end position="192"/>
    </location>
</feature>
<dbReference type="PROSITE" id="PS00221">
    <property type="entry name" value="MIP"/>
    <property type="match status" value="1"/>
</dbReference>
<dbReference type="RefSeq" id="WP_192751908.1">
    <property type="nucleotide sequence ID" value="NZ_BAABJL010000177.1"/>
</dbReference>
<dbReference type="SUPFAM" id="SSF81338">
    <property type="entry name" value="Aquaporin-like"/>
    <property type="match status" value="1"/>
</dbReference>
<evidence type="ECO:0000256" key="4">
    <source>
        <dbReference type="ARBA" id="ARBA00022989"/>
    </source>
</evidence>
<dbReference type="AlphaFoldDB" id="A0A927R9P2"/>
<dbReference type="Proteomes" id="UP000638648">
    <property type="component" value="Unassembled WGS sequence"/>
</dbReference>
<comment type="caution">
    <text evidence="8">The sequence shown here is derived from an EMBL/GenBank/DDBJ whole genome shotgun (WGS) entry which is preliminary data.</text>
</comment>
<gene>
    <name evidence="8" type="ORF">HEB94_004905</name>
</gene>
<reference evidence="8" key="1">
    <citation type="submission" date="2020-10" db="EMBL/GenBank/DDBJ databases">
        <title>Sequencing the genomes of 1000 actinobacteria strains.</title>
        <authorList>
            <person name="Klenk H.-P."/>
        </authorList>
    </citation>
    <scope>NUCLEOTIDE SEQUENCE</scope>
    <source>
        <strain evidence="8">DSM 45354</strain>
    </source>
</reference>
<evidence type="ECO:0000256" key="5">
    <source>
        <dbReference type="ARBA" id="ARBA00023136"/>
    </source>
</evidence>
<organism evidence="8 9">
    <name type="scientific">Actinopolymorpha pittospori</name>
    <dbReference type="NCBI Taxonomy" id="648752"/>
    <lineage>
        <taxon>Bacteria</taxon>
        <taxon>Bacillati</taxon>
        <taxon>Actinomycetota</taxon>
        <taxon>Actinomycetes</taxon>
        <taxon>Propionibacteriales</taxon>
        <taxon>Actinopolymorphaceae</taxon>
        <taxon>Actinopolymorpha</taxon>
    </lineage>
</organism>